<dbReference type="Pfam" id="PF10324">
    <property type="entry name" value="7TM_GPCR_Srw"/>
    <property type="match status" value="1"/>
</dbReference>
<dbReference type="CDD" id="cd14978">
    <property type="entry name" value="7tmA_FMRFamide_R-like"/>
    <property type="match status" value="1"/>
</dbReference>
<dbReference type="WBParaSite" id="Pan_g6389.t1">
    <property type="protein sequence ID" value="Pan_g6389.t1"/>
    <property type="gene ID" value="Pan_g6389"/>
</dbReference>
<evidence type="ECO:0000313" key="8">
    <source>
        <dbReference type="WBParaSite" id="Pan_g6389.t1"/>
    </source>
</evidence>
<sequence length="431" mass="48215">MEGPCQMFGGFGRFFSGYHNYIYTILCISGTFSNMAIVLVLLRPSMRNNPFNLLLLAIALCDMTLMSSYFVFKQIRMCHPLYFTKFWIIMTYLYAVFSVFLHSVSLWLTVNMAILRYLVLKFSATSNASLPRLMTYKAAGVAIALAVLTSFCGSCLNMLRYQIEHRGNVTIPDFCVKESSFGWAWNSSNVVENYALGQPYYWNCNWERANFWMAAILLKVVPCALLTIFMALLVRTLLETNRRRARLSHGNSAMSASSVVRSMKSTGSNSSKAQADRTTTMLISIVAIFLVTELPQGILGIKVGVNPAFHGAMTQLGDSLDVLSLINSSVNFILYATMSKLFRQEFMAALNWCLSGVPCGRFWKKAMRADSAQYTAAMPQPSTIKTTVSSSTPGNRNSLLLRSGISTPINMEQRERLILEGSEENQEDTNL</sequence>
<feature type="domain" description="G-protein coupled receptors family 1 profile" evidence="6">
    <location>
        <begin position="33"/>
        <end position="335"/>
    </location>
</feature>
<feature type="transmembrane region" description="Helical" evidence="5">
    <location>
        <begin position="53"/>
        <end position="72"/>
    </location>
</feature>
<accession>A0A7E4W320</accession>
<dbReference type="Gene3D" id="1.20.1070.10">
    <property type="entry name" value="Rhodopsin 7-helix transmembrane proteins"/>
    <property type="match status" value="1"/>
</dbReference>
<feature type="transmembrane region" description="Helical" evidence="5">
    <location>
        <begin position="92"/>
        <end position="118"/>
    </location>
</feature>
<dbReference type="GO" id="GO:0008528">
    <property type="term" value="F:G protein-coupled peptide receptor activity"/>
    <property type="evidence" value="ECO:0007669"/>
    <property type="project" value="InterPro"/>
</dbReference>
<evidence type="ECO:0000256" key="1">
    <source>
        <dbReference type="ARBA" id="ARBA00004370"/>
    </source>
</evidence>
<reference evidence="8" key="2">
    <citation type="submission" date="2020-10" db="UniProtKB">
        <authorList>
            <consortium name="WormBaseParasite"/>
        </authorList>
    </citation>
    <scope>IDENTIFICATION</scope>
</reference>
<dbReference type="PANTHER" id="PTHR46273:SF4">
    <property type="entry name" value="AT19640P"/>
    <property type="match status" value="1"/>
</dbReference>
<comment type="subcellular location">
    <subcellularLocation>
        <location evidence="1">Membrane</location>
    </subcellularLocation>
</comment>
<name>A0A7E4W320_PANRE</name>
<evidence type="ECO:0000256" key="5">
    <source>
        <dbReference type="SAM" id="Phobius"/>
    </source>
</evidence>
<feature type="transmembrane region" description="Helical" evidence="5">
    <location>
        <begin position="280"/>
        <end position="299"/>
    </location>
</feature>
<dbReference type="Proteomes" id="UP000492821">
    <property type="component" value="Unassembled WGS sequence"/>
</dbReference>
<keyword evidence="7" id="KW-1185">Reference proteome</keyword>
<dbReference type="InterPro" id="IPR019427">
    <property type="entry name" value="7TM_GPCR_serpentine_rcpt_Srw"/>
</dbReference>
<dbReference type="PROSITE" id="PS50262">
    <property type="entry name" value="G_PROTEIN_RECEP_F1_2"/>
    <property type="match status" value="1"/>
</dbReference>
<protein>
    <submittedName>
        <fullName evidence="8">G_PROTEIN_RECEP_F1_2 domain-containing protein</fullName>
    </submittedName>
</protein>
<feature type="transmembrane region" description="Helical" evidence="5">
    <location>
        <begin position="20"/>
        <end position="41"/>
    </location>
</feature>
<dbReference type="PRINTS" id="PR00237">
    <property type="entry name" value="GPCRRHODOPSN"/>
</dbReference>
<dbReference type="AlphaFoldDB" id="A0A7E4W320"/>
<keyword evidence="2 5" id="KW-0812">Transmembrane</keyword>
<feature type="transmembrane region" description="Helical" evidence="5">
    <location>
        <begin position="211"/>
        <end position="234"/>
    </location>
</feature>
<organism evidence="7 8">
    <name type="scientific">Panagrellus redivivus</name>
    <name type="common">Microworm</name>
    <dbReference type="NCBI Taxonomy" id="6233"/>
    <lineage>
        <taxon>Eukaryota</taxon>
        <taxon>Metazoa</taxon>
        <taxon>Ecdysozoa</taxon>
        <taxon>Nematoda</taxon>
        <taxon>Chromadorea</taxon>
        <taxon>Rhabditida</taxon>
        <taxon>Tylenchina</taxon>
        <taxon>Panagrolaimomorpha</taxon>
        <taxon>Panagrolaimoidea</taxon>
        <taxon>Panagrolaimidae</taxon>
        <taxon>Panagrellus</taxon>
    </lineage>
</organism>
<proteinExistence type="predicted"/>
<keyword evidence="3 5" id="KW-1133">Transmembrane helix</keyword>
<evidence type="ECO:0000256" key="2">
    <source>
        <dbReference type="ARBA" id="ARBA00022692"/>
    </source>
</evidence>
<evidence type="ECO:0000259" key="6">
    <source>
        <dbReference type="PROSITE" id="PS50262"/>
    </source>
</evidence>
<dbReference type="SUPFAM" id="SSF81321">
    <property type="entry name" value="Family A G protein-coupled receptor-like"/>
    <property type="match status" value="1"/>
</dbReference>
<reference evidence="7" key="1">
    <citation type="journal article" date="2013" name="Genetics">
        <title>The draft genome and transcriptome of Panagrellus redivivus are shaped by the harsh demands of a free-living lifestyle.</title>
        <authorList>
            <person name="Srinivasan J."/>
            <person name="Dillman A.R."/>
            <person name="Macchietto M.G."/>
            <person name="Heikkinen L."/>
            <person name="Lakso M."/>
            <person name="Fracchia K.M."/>
            <person name="Antoshechkin I."/>
            <person name="Mortazavi A."/>
            <person name="Wong G."/>
            <person name="Sternberg P.W."/>
        </authorList>
    </citation>
    <scope>NUCLEOTIDE SEQUENCE [LARGE SCALE GENOMIC DNA]</scope>
    <source>
        <strain evidence="7">MT8872</strain>
    </source>
</reference>
<evidence type="ECO:0000313" key="7">
    <source>
        <dbReference type="Proteomes" id="UP000492821"/>
    </source>
</evidence>
<keyword evidence="4 5" id="KW-0472">Membrane</keyword>
<dbReference type="PANTHER" id="PTHR46273">
    <property type="entry name" value="MYOSUPPRESSIN RECEPTOR 1, ISOFORM B-RELATED"/>
    <property type="match status" value="1"/>
</dbReference>
<evidence type="ECO:0000256" key="4">
    <source>
        <dbReference type="ARBA" id="ARBA00023136"/>
    </source>
</evidence>
<dbReference type="InterPro" id="IPR017452">
    <property type="entry name" value="GPCR_Rhodpsn_7TM"/>
</dbReference>
<feature type="transmembrane region" description="Helical" evidence="5">
    <location>
        <begin position="138"/>
        <end position="159"/>
    </location>
</feature>
<dbReference type="InterPro" id="IPR053219">
    <property type="entry name" value="GPCR_Dmsr-1"/>
</dbReference>
<dbReference type="GO" id="GO:0005886">
    <property type="term" value="C:plasma membrane"/>
    <property type="evidence" value="ECO:0007669"/>
    <property type="project" value="TreeGrafter"/>
</dbReference>
<evidence type="ECO:0000256" key="3">
    <source>
        <dbReference type="ARBA" id="ARBA00022989"/>
    </source>
</evidence>
<dbReference type="InterPro" id="IPR000276">
    <property type="entry name" value="GPCR_Rhodpsn"/>
</dbReference>